<feature type="region of interest" description="Disordered" evidence="1">
    <location>
        <begin position="1398"/>
        <end position="1441"/>
    </location>
</feature>
<feature type="non-terminal residue" evidence="3">
    <location>
        <position position="1607"/>
    </location>
</feature>
<name>A0ABQ7J416_9APIC</name>
<feature type="compositionally biased region" description="Gly residues" evidence="1">
    <location>
        <begin position="1398"/>
        <end position="1415"/>
    </location>
</feature>
<dbReference type="EMBL" id="JADAQX010001413">
    <property type="protein sequence ID" value="KAF8817814.1"/>
    <property type="molecule type" value="Genomic_DNA"/>
</dbReference>
<evidence type="ECO:0000313" key="4">
    <source>
        <dbReference type="Proteomes" id="UP000823046"/>
    </source>
</evidence>
<feature type="region of interest" description="Disordered" evidence="1">
    <location>
        <begin position="710"/>
        <end position="740"/>
    </location>
</feature>
<keyword evidence="4" id="KW-1185">Reference proteome</keyword>
<dbReference type="Proteomes" id="UP000823046">
    <property type="component" value="Unassembled WGS sequence"/>
</dbReference>
<feature type="region of interest" description="Disordered" evidence="1">
    <location>
        <begin position="671"/>
        <end position="694"/>
    </location>
</feature>
<evidence type="ECO:0000256" key="1">
    <source>
        <dbReference type="SAM" id="MobiDB-lite"/>
    </source>
</evidence>
<dbReference type="InterPro" id="IPR015940">
    <property type="entry name" value="UBA"/>
</dbReference>
<proteinExistence type="predicted"/>
<evidence type="ECO:0000259" key="2">
    <source>
        <dbReference type="PROSITE" id="PS50030"/>
    </source>
</evidence>
<dbReference type="Gene3D" id="2.60.120.920">
    <property type="match status" value="1"/>
</dbReference>
<feature type="region of interest" description="Disordered" evidence="1">
    <location>
        <begin position="1275"/>
        <end position="1294"/>
    </location>
</feature>
<accession>A0ABQ7J416</accession>
<feature type="domain" description="UBA" evidence="2">
    <location>
        <begin position="1194"/>
        <end position="1234"/>
    </location>
</feature>
<feature type="compositionally biased region" description="Pro residues" evidence="1">
    <location>
        <begin position="722"/>
        <end position="732"/>
    </location>
</feature>
<protein>
    <submittedName>
        <fullName evidence="3">UBA/TS-N domain-containing protein</fullName>
    </submittedName>
</protein>
<reference evidence="3 4" key="1">
    <citation type="journal article" date="2020" name="bioRxiv">
        <title>Metabolic contributions of an alphaproteobacterial endosymbiont in the apicomplexan Cardiosporidium cionae.</title>
        <authorList>
            <person name="Hunter E.S."/>
            <person name="Paight C.J."/>
            <person name="Lane C.E."/>
        </authorList>
    </citation>
    <scope>NUCLEOTIDE SEQUENCE [LARGE SCALE GENOMIC DNA]</scope>
    <source>
        <strain evidence="3">ESH_2018</strain>
    </source>
</reference>
<dbReference type="InterPro" id="IPR043136">
    <property type="entry name" value="B30.2/SPRY_sf"/>
</dbReference>
<gene>
    <name evidence="3" type="ORF">IE077_004168</name>
</gene>
<feature type="compositionally biased region" description="Basic and acidic residues" evidence="1">
    <location>
        <begin position="125"/>
        <end position="141"/>
    </location>
</feature>
<organism evidence="3 4">
    <name type="scientific">Cardiosporidium cionae</name>
    <dbReference type="NCBI Taxonomy" id="476202"/>
    <lineage>
        <taxon>Eukaryota</taxon>
        <taxon>Sar</taxon>
        <taxon>Alveolata</taxon>
        <taxon>Apicomplexa</taxon>
        <taxon>Aconoidasida</taxon>
        <taxon>Nephromycida</taxon>
        <taxon>Cardiosporidium</taxon>
    </lineage>
</organism>
<evidence type="ECO:0000313" key="3">
    <source>
        <dbReference type="EMBL" id="KAF8817814.1"/>
    </source>
</evidence>
<comment type="caution">
    <text evidence="3">The sequence shown here is derived from an EMBL/GenBank/DDBJ whole genome shotgun (WGS) entry which is preliminary data.</text>
</comment>
<dbReference type="PROSITE" id="PS50030">
    <property type="entry name" value="UBA"/>
    <property type="match status" value="1"/>
</dbReference>
<feature type="region of interest" description="Disordered" evidence="1">
    <location>
        <begin position="99"/>
        <end position="147"/>
    </location>
</feature>
<sequence>MLNHSLHHMKDTLTYGSTEGSLTLKLAWESQAMLFLSLVQTFAVRLFGGEFSSCKSILQEGIPASSSSLVLVEIAENGDAVDPLIASIPLSPIEVDMESETMETQRSFLPPSTEKPVASSPLNPSEREDVTSPHEERERMESTVSQEGVRNSGKAFLQVANVGEALSSCLLYGTTRIHRLAIRTIGLIFPVLEWSHSMDLFGEALIANTSYASPLGRPSSLVALPPPAARERSHLIAGLLHTIGHSLCAFHPEGLKDVVSTPPISPPEDAVWLEKQDIWIREEAGGLHQLAAHYDTQEADLLPSHRMEDSSFAFHFSHYNTAAIRTSLAAEYVDFVRKLISYPEWCDSVRQHIEAVLHNTTWLLEETPAEILCTLRSTALPSPSSLHPRLASICECLGGLAVLGGVCETLRVGGLVEHCSTTGGETQKGMLVRYSRYESKAGLILINTGKHGSWNLRVLPVNPAALTPRSRVDLLLPPLLNPHFSSFLPSSPPNGLLEAIVTLAVSASHSKEGKAPSQASLKGIETKTSPLWITETHFQVPVVRLIRILSFQIRTTVLSAVCRLLKEPAVIGLQPVPSRSSTGLQDLHLSVHTMRRHVRDRLQNITSAEERCIRKETQTQALKFSPFRSLPIQLPRVWEVITAKNFIFGNDNWNIVMRVVVDADVPVNNGRGATSSQEISPMPQPMPSSPSSLPCVVTHDLSLETAIHQSNAPEPIDRRDSPSPPPLSPSPSPDISSPLTTTRMAPVISSPRIDPPEEGVEASAVAASSLELRSPFLQGAANFNGLQPAFSDIDMMELLDEDDYMLALALEADSHMWERFGGDPADSTQADASLLIHEEATTQELRLENATAAESPSPAPLPSQDAVEADLLPTDVPMVAEASLTEERHGPLGETPFLPLEPSSLEAIGDTPVLPSSGATHATLPLDTGGSLVTQGHSSPPEVESAPSVETAMPLLGNAQSSSLFSSPTDTAHALERNSMEFILPQEGPTTTESPSIHVPAEKAISPAASIPFFTAEDAVANSPHAEAMRFTFHSSSSLPCITGMGPTFTEGDIIGVGWILKRGHVFFTKNGHCIKIHDSMENDNLMVGNSTMEITNGSTERTFSVDQPSKAFENVKGRFRPTVWAFGEGNSRLKANFGQTAYCFNFEMSVDQEDLLLLFNQRGEPTDGFGVMEPSHSQEFTTIVSEAEIRRHTMAEDLYEIMGGGLFPVSLCVLALERTRDSLELAMEWLLSHGFTELERMQTNFLRQEEEDRQIQEAMDGSMLLQRDLEMQPSSSSNIVPLSSEAPRQSSRSSSVVAVMEDIPLLSLPDREVASHFPFASFNSYCQRSECVRSHFRRQQQDLQARNLQEGSDVGGQREVDTRGNISSSLLSFMDTEATDFLLQEIPLGIDIAGEGNGRGGHFQGGDMQEGGSRGNSTLPSNAPLGTEGGGVSGRTDERLRRPSAFPEDIVIGGLLQIHPRVVDILCETYFMDQRLSHSFHLCAGLPPLPSTPLSFPSRLEDSLRSLILYPAGDALLLQRFAGRCGFVWEIFALADVQCVVLELWDEELSLRRLLCVPLHVCLKPELRWVGFPEMLPHVKKSTEEKNFWALLDVLEENECAVAGLQ</sequence>